<evidence type="ECO:0000313" key="3">
    <source>
        <dbReference type="Proteomes" id="UP000030518"/>
    </source>
</evidence>
<feature type="chain" id="PRO_5001996379" evidence="1">
    <location>
        <begin position="24"/>
        <end position="107"/>
    </location>
</feature>
<name>A0A0A2WKS1_9GAMM</name>
<keyword evidence="1" id="KW-0732">Signal</keyword>
<comment type="caution">
    <text evidence="2">The sequence shown here is derived from an EMBL/GenBank/DDBJ whole genome shotgun (WGS) entry which is preliminary data.</text>
</comment>
<evidence type="ECO:0000313" key="2">
    <source>
        <dbReference type="EMBL" id="KGQ20776.1"/>
    </source>
</evidence>
<evidence type="ECO:0000256" key="1">
    <source>
        <dbReference type="SAM" id="SignalP"/>
    </source>
</evidence>
<dbReference type="RefSeq" id="WP_036165483.1">
    <property type="nucleotide sequence ID" value="NZ_JRKJ01000002.1"/>
</dbReference>
<dbReference type="PATRIC" id="fig|1300345.3.peg.606"/>
<accession>A0A0A2WKS1</accession>
<protein>
    <submittedName>
        <fullName evidence="2">Uncharacterized protein</fullName>
    </submittedName>
</protein>
<reference evidence="2 3" key="1">
    <citation type="submission" date="2014-09" db="EMBL/GenBank/DDBJ databases">
        <title>Genome sequences of Lysobacter dokdonensis DS-58.</title>
        <authorList>
            <person name="Kim J.F."/>
            <person name="Kwak M.-J."/>
        </authorList>
    </citation>
    <scope>NUCLEOTIDE SEQUENCE [LARGE SCALE GENOMIC DNA]</scope>
    <source>
        <strain evidence="2 3">DS-58</strain>
    </source>
</reference>
<feature type="signal peptide" evidence="1">
    <location>
        <begin position="1"/>
        <end position="23"/>
    </location>
</feature>
<dbReference type="EMBL" id="JRKJ01000002">
    <property type="protein sequence ID" value="KGQ20776.1"/>
    <property type="molecule type" value="Genomic_DNA"/>
</dbReference>
<keyword evidence="3" id="KW-1185">Reference proteome</keyword>
<organism evidence="2 3">
    <name type="scientific">Lysobacter dokdonensis DS-58</name>
    <dbReference type="NCBI Taxonomy" id="1300345"/>
    <lineage>
        <taxon>Bacteria</taxon>
        <taxon>Pseudomonadati</taxon>
        <taxon>Pseudomonadota</taxon>
        <taxon>Gammaproteobacteria</taxon>
        <taxon>Lysobacterales</taxon>
        <taxon>Lysobacteraceae</taxon>
        <taxon>Noviluteimonas</taxon>
    </lineage>
</organism>
<sequence length="107" mass="11921">MNARSQAWLSLLFLLALHGGAYAQSCVSDRECQDGSWCNGVERCEGRYGNAMCMPAREQMCPAKKVCDEVRQTCLSMRKVEEKLADCPEGQVFSDKESKCVAKPPRP</sequence>
<dbReference type="Proteomes" id="UP000030518">
    <property type="component" value="Unassembled WGS sequence"/>
</dbReference>
<proteinExistence type="predicted"/>
<gene>
    <name evidence="2" type="ORF">LF41_1316</name>
</gene>
<dbReference type="AlphaFoldDB" id="A0A0A2WKS1"/>